<protein>
    <recommendedName>
        <fullName evidence="5">EGF-like domain-containing protein</fullName>
    </recommendedName>
</protein>
<dbReference type="GO" id="GO:0008061">
    <property type="term" value="F:chitin binding"/>
    <property type="evidence" value="ECO:0007669"/>
    <property type="project" value="UniProtKB-KW"/>
</dbReference>
<dbReference type="EMBL" id="CAXKWB010018847">
    <property type="protein sequence ID" value="CAL4121255.1"/>
    <property type="molecule type" value="Genomic_DNA"/>
</dbReference>
<gene>
    <name evidence="3" type="ORF">MNOR_LOCUS22416</name>
</gene>
<keyword evidence="2" id="KW-1133">Transmembrane helix</keyword>
<feature type="transmembrane region" description="Helical" evidence="2">
    <location>
        <begin position="281"/>
        <end position="305"/>
    </location>
</feature>
<accession>A0AAV2R9F7</accession>
<dbReference type="AlphaFoldDB" id="A0AAV2R9F7"/>
<reference evidence="3 4" key="1">
    <citation type="submission" date="2024-05" db="EMBL/GenBank/DDBJ databases">
        <authorList>
            <person name="Wallberg A."/>
        </authorList>
    </citation>
    <scope>NUCLEOTIDE SEQUENCE [LARGE SCALE GENOMIC DNA]</scope>
</reference>
<name>A0AAV2R9F7_MEGNR</name>
<evidence type="ECO:0000256" key="1">
    <source>
        <dbReference type="ARBA" id="ARBA00022669"/>
    </source>
</evidence>
<evidence type="ECO:0008006" key="5">
    <source>
        <dbReference type="Google" id="ProtNLM"/>
    </source>
</evidence>
<keyword evidence="1" id="KW-0147">Chitin-binding</keyword>
<keyword evidence="2" id="KW-0812">Transmembrane</keyword>
<sequence>GLLELSSGQRPQFTESGKLCVAYNGQQAVCEHSSELIGNGAWGCYIDRKSWSGSKKWEKCTAYAATERRCSSNGVTRHYECDIHDDEGYCCSESGWCGNKKNHCKSPGRNLREEACSGIACGENGECFWDEVQKKADCRCKGNDQYDPSTGQCQECVGNSNCQHDQACLSGTCRRVCDGACATGGQCTSQNHVAKCTCNGELKGNPYSGQDNPGCHQCVLDDDCDSTEHCKEHHCVDPCINYCRINATCAVVSHQAQCYCPKGLTVVGETACESIHPSTNILIYSSSAGALIVLILAIFVTIYCCKLKKKQNSKNGRTDAIEHTYEDPEQMNNMRDMLRESHGHTYENPDILPNIRNITMQPPDGAYVYPDQF</sequence>
<comment type="caution">
    <text evidence="3">The sequence shown here is derived from an EMBL/GenBank/DDBJ whole genome shotgun (WGS) entry which is preliminary data.</text>
</comment>
<feature type="non-terminal residue" evidence="3">
    <location>
        <position position="1"/>
    </location>
</feature>
<dbReference type="PANTHER" id="PTHR22963:SF39">
    <property type="entry name" value="DUMPY"/>
    <property type="match status" value="1"/>
</dbReference>
<proteinExistence type="predicted"/>
<evidence type="ECO:0000313" key="3">
    <source>
        <dbReference type="EMBL" id="CAL4121255.1"/>
    </source>
</evidence>
<organism evidence="3 4">
    <name type="scientific">Meganyctiphanes norvegica</name>
    <name type="common">Northern krill</name>
    <name type="synonym">Thysanopoda norvegica</name>
    <dbReference type="NCBI Taxonomy" id="48144"/>
    <lineage>
        <taxon>Eukaryota</taxon>
        <taxon>Metazoa</taxon>
        <taxon>Ecdysozoa</taxon>
        <taxon>Arthropoda</taxon>
        <taxon>Crustacea</taxon>
        <taxon>Multicrustacea</taxon>
        <taxon>Malacostraca</taxon>
        <taxon>Eumalacostraca</taxon>
        <taxon>Eucarida</taxon>
        <taxon>Euphausiacea</taxon>
        <taxon>Euphausiidae</taxon>
        <taxon>Meganyctiphanes</taxon>
    </lineage>
</organism>
<evidence type="ECO:0000256" key="2">
    <source>
        <dbReference type="SAM" id="Phobius"/>
    </source>
</evidence>
<dbReference type="PANTHER" id="PTHR22963">
    <property type="entry name" value="ENDOGLIN-RELATED"/>
    <property type="match status" value="1"/>
</dbReference>
<keyword evidence="2" id="KW-0472">Membrane</keyword>
<dbReference type="InterPro" id="IPR036861">
    <property type="entry name" value="Endochitinase-like_sf"/>
</dbReference>
<keyword evidence="4" id="KW-1185">Reference proteome</keyword>
<dbReference type="SUPFAM" id="SSF57016">
    <property type="entry name" value="Plant lectins/antimicrobial peptides"/>
    <property type="match status" value="1"/>
</dbReference>
<evidence type="ECO:0000313" key="4">
    <source>
        <dbReference type="Proteomes" id="UP001497623"/>
    </source>
</evidence>
<dbReference type="Proteomes" id="UP001497623">
    <property type="component" value="Unassembled WGS sequence"/>
</dbReference>